<keyword evidence="5 8" id="KW-0238">DNA-binding</keyword>
<dbReference type="InterPro" id="IPR001789">
    <property type="entry name" value="Sig_transdc_resp-reg_receiver"/>
</dbReference>
<name>A0A433RWB1_9BACL</name>
<dbReference type="Gene3D" id="6.10.250.690">
    <property type="match status" value="1"/>
</dbReference>
<dbReference type="GO" id="GO:0000976">
    <property type="term" value="F:transcription cis-regulatory region binding"/>
    <property type="evidence" value="ECO:0007669"/>
    <property type="project" value="TreeGrafter"/>
</dbReference>
<comment type="subcellular location">
    <subcellularLocation>
        <location evidence="1">Cytoplasm</location>
    </subcellularLocation>
</comment>
<dbReference type="SMART" id="SM00448">
    <property type="entry name" value="REC"/>
    <property type="match status" value="1"/>
</dbReference>
<evidence type="ECO:0000256" key="6">
    <source>
        <dbReference type="ARBA" id="ARBA00023163"/>
    </source>
</evidence>
<evidence type="ECO:0000256" key="5">
    <source>
        <dbReference type="ARBA" id="ARBA00023125"/>
    </source>
</evidence>
<dbReference type="Gene3D" id="3.40.50.2300">
    <property type="match status" value="1"/>
</dbReference>
<dbReference type="PROSITE" id="PS50110">
    <property type="entry name" value="RESPONSE_REGULATORY"/>
    <property type="match status" value="1"/>
</dbReference>
<dbReference type="InterPro" id="IPR036388">
    <property type="entry name" value="WH-like_DNA-bd_sf"/>
</dbReference>
<dbReference type="PROSITE" id="PS51755">
    <property type="entry name" value="OMPR_PHOB"/>
    <property type="match status" value="1"/>
</dbReference>
<proteinExistence type="predicted"/>
<keyword evidence="12" id="KW-1185">Reference proteome</keyword>
<dbReference type="GO" id="GO:0006355">
    <property type="term" value="P:regulation of DNA-templated transcription"/>
    <property type="evidence" value="ECO:0007669"/>
    <property type="project" value="InterPro"/>
</dbReference>
<evidence type="ECO:0000256" key="1">
    <source>
        <dbReference type="ARBA" id="ARBA00004496"/>
    </source>
</evidence>
<protein>
    <submittedName>
        <fullName evidence="11">Transcriptional regulator</fullName>
    </submittedName>
</protein>
<dbReference type="SMART" id="SM00862">
    <property type="entry name" value="Trans_reg_C"/>
    <property type="match status" value="1"/>
</dbReference>
<dbReference type="SUPFAM" id="SSF52172">
    <property type="entry name" value="CheY-like"/>
    <property type="match status" value="1"/>
</dbReference>
<dbReference type="Pfam" id="PF00072">
    <property type="entry name" value="Response_reg"/>
    <property type="match status" value="1"/>
</dbReference>
<feature type="domain" description="OmpR/PhoB-type" evidence="10">
    <location>
        <begin position="128"/>
        <end position="227"/>
    </location>
</feature>
<dbReference type="Pfam" id="PF00486">
    <property type="entry name" value="Trans_reg_C"/>
    <property type="match status" value="1"/>
</dbReference>
<dbReference type="InterPro" id="IPR001867">
    <property type="entry name" value="OmpR/PhoB-type_DNA-bd"/>
</dbReference>
<keyword evidence="6" id="KW-0804">Transcription</keyword>
<feature type="modified residue" description="4-aspartylphosphate" evidence="7">
    <location>
        <position position="53"/>
    </location>
</feature>
<feature type="DNA-binding region" description="OmpR/PhoB-type" evidence="8">
    <location>
        <begin position="128"/>
        <end position="227"/>
    </location>
</feature>
<organism evidence="11 12">
    <name type="scientific">Candidatus Kurthia intestinigallinarum</name>
    <dbReference type="NCBI Taxonomy" id="1562256"/>
    <lineage>
        <taxon>Bacteria</taxon>
        <taxon>Bacillati</taxon>
        <taxon>Bacillota</taxon>
        <taxon>Bacilli</taxon>
        <taxon>Bacillales</taxon>
        <taxon>Caryophanaceae</taxon>
        <taxon>Kurthia</taxon>
    </lineage>
</organism>
<evidence type="ECO:0000256" key="4">
    <source>
        <dbReference type="ARBA" id="ARBA00023015"/>
    </source>
</evidence>
<dbReference type="GO" id="GO:0000156">
    <property type="term" value="F:phosphorelay response regulator activity"/>
    <property type="evidence" value="ECO:0007669"/>
    <property type="project" value="TreeGrafter"/>
</dbReference>
<dbReference type="PANTHER" id="PTHR48111:SF1">
    <property type="entry name" value="TWO-COMPONENT RESPONSE REGULATOR ORR33"/>
    <property type="match status" value="1"/>
</dbReference>
<evidence type="ECO:0000256" key="8">
    <source>
        <dbReference type="PROSITE-ProRule" id="PRU01091"/>
    </source>
</evidence>
<evidence type="ECO:0000313" key="12">
    <source>
        <dbReference type="Proteomes" id="UP000288623"/>
    </source>
</evidence>
<dbReference type="SUPFAM" id="SSF46894">
    <property type="entry name" value="C-terminal effector domain of the bipartite response regulators"/>
    <property type="match status" value="1"/>
</dbReference>
<evidence type="ECO:0000256" key="3">
    <source>
        <dbReference type="ARBA" id="ARBA00023012"/>
    </source>
</evidence>
<dbReference type="InterPro" id="IPR016032">
    <property type="entry name" value="Sig_transdc_resp-reg_C-effctor"/>
</dbReference>
<accession>A0A433RWB1</accession>
<dbReference type="InterPro" id="IPR039420">
    <property type="entry name" value="WalR-like"/>
</dbReference>
<dbReference type="InterPro" id="IPR011006">
    <property type="entry name" value="CheY-like_superfamily"/>
</dbReference>
<comment type="caution">
    <text evidence="11">The sequence shown here is derived from an EMBL/GenBank/DDBJ whole genome shotgun (WGS) entry which is preliminary data.</text>
</comment>
<dbReference type="CDD" id="cd00383">
    <property type="entry name" value="trans_reg_C"/>
    <property type="match status" value="1"/>
</dbReference>
<keyword evidence="3" id="KW-0902">Two-component regulatory system</keyword>
<dbReference type="EMBL" id="JTFC01000019">
    <property type="protein sequence ID" value="RUS57564.1"/>
    <property type="molecule type" value="Genomic_DNA"/>
</dbReference>
<dbReference type="Gene3D" id="1.10.10.10">
    <property type="entry name" value="Winged helix-like DNA-binding domain superfamily/Winged helix DNA-binding domain"/>
    <property type="match status" value="1"/>
</dbReference>
<dbReference type="GO" id="GO:0005829">
    <property type="term" value="C:cytosol"/>
    <property type="evidence" value="ECO:0007669"/>
    <property type="project" value="TreeGrafter"/>
</dbReference>
<dbReference type="AlphaFoldDB" id="A0A433RWB1"/>
<dbReference type="GO" id="GO:0032993">
    <property type="term" value="C:protein-DNA complex"/>
    <property type="evidence" value="ECO:0007669"/>
    <property type="project" value="TreeGrafter"/>
</dbReference>
<evidence type="ECO:0000259" key="9">
    <source>
        <dbReference type="PROSITE" id="PS50110"/>
    </source>
</evidence>
<sequence length="233" mass="26901">MINMRLLIAEDEVLMQELLTLHLSPEYDVTIAKDGAEALEKINLETFDAILLDIMLPYVDGFTLCAEVRRMGQTPILMLTARTEVEDRVRGLELGADDYLVKPFDFAELKARIHALIRRATMQEEKDESIIQYGSFKMDIQSFSVQVDGQKIDFTVKEFELLKQLALAPNQVFTRDDLLHLLWDEEHERDGRAIDSHVKNVRYKMKKIGARTKLIKTVWGLGYQFDMPEDAHV</sequence>
<evidence type="ECO:0000256" key="2">
    <source>
        <dbReference type="ARBA" id="ARBA00022553"/>
    </source>
</evidence>
<keyword evidence="2 7" id="KW-0597">Phosphoprotein</keyword>
<evidence type="ECO:0000259" key="10">
    <source>
        <dbReference type="PROSITE" id="PS51755"/>
    </source>
</evidence>
<dbReference type="PANTHER" id="PTHR48111">
    <property type="entry name" value="REGULATOR OF RPOS"/>
    <property type="match status" value="1"/>
</dbReference>
<evidence type="ECO:0000313" key="11">
    <source>
        <dbReference type="EMBL" id="RUS57564.1"/>
    </source>
</evidence>
<dbReference type="Proteomes" id="UP000288623">
    <property type="component" value="Unassembled WGS sequence"/>
</dbReference>
<evidence type="ECO:0000256" key="7">
    <source>
        <dbReference type="PROSITE-ProRule" id="PRU00169"/>
    </source>
</evidence>
<feature type="domain" description="Response regulatory" evidence="9">
    <location>
        <begin position="5"/>
        <end position="117"/>
    </location>
</feature>
<keyword evidence="4" id="KW-0805">Transcription regulation</keyword>
<dbReference type="CDD" id="cd17574">
    <property type="entry name" value="REC_OmpR"/>
    <property type="match status" value="1"/>
</dbReference>
<dbReference type="FunFam" id="1.10.10.10:FF:000018">
    <property type="entry name" value="DNA-binding response regulator ResD"/>
    <property type="match status" value="1"/>
</dbReference>
<gene>
    <name evidence="11" type="ORF">QI30_05275</name>
</gene>
<reference evidence="11 12" key="1">
    <citation type="submission" date="2014-11" db="EMBL/GenBank/DDBJ databases">
        <title>Genome sequence and analysis of novel Kurthia sp.</title>
        <authorList>
            <person name="Lawson J.N."/>
            <person name="Gonzalez J.E."/>
            <person name="Rinauldi L."/>
            <person name="Xuan Z."/>
            <person name="Firman A."/>
            <person name="Shaddox L."/>
            <person name="Trudeau A."/>
            <person name="Shah S."/>
            <person name="Reiman D."/>
        </authorList>
    </citation>
    <scope>NUCLEOTIDE SEQUENCE [LARGE SCALE GENOMIC DNA]</scope>
    <source>
        <strain evidence="11 12">3B1D</strain>
    </source>
</reference>